<sequence length="90" mass="9941">MTHLGISPDGDGFKVEELTWTEIARFARREDAELFVSAKHGGRPLDPVRMVPTSMLTPEQLGQLDDAPEPDLEVEPRWWPRGGELSGGSA</sequence>
<evidence type="ECO:0000256" key="1">
    <source>
        <dbReference type="SAM" id="MobiDB-lite"/>
    </source>
</evidence>
<dbReference type="Proteomes" id="UP000199377">
    <property type="component" value="Unassembled WGS sequence"/>
</dbReference>
<name>A0A1I3JIR6_9RHOB</name>
<organism evidence="2 3">
    <name type="scientific">Albimonas pacifica</name>
    <dbReference type="NCBI Taxonomy" id="1114924"/>
    <lineage>
        <taxon>Bacteria</taxon>
        <taxon>Pseudomonadati</taxon>
        <taxon>Pseudomonadota</taxon>
        <taxon>Alphaproteobacteria</taxon>
        <taxon>Rhodobacterales</taxon>
        <taxon>Paracoccaceae</taxon>
        <taxon>Albimonas</taxon>
    </lineage>
</organism>
<proteinExistence type="predicted"/>
<protein>
    <submittedName>
        <fullName evidence="2">Uncharacterized protein</fullName>
    </submittedName>
</protein>
<evidence type="ECO:0000313" key="2">
    <source>
        <dbReference type="EMBL" id="SFI60137.1"/>
    </source>
</evidence>
<dbReference type="EMBL" id="FOQH01000008">
    <property type="protein sequence ID" value="SFI60137.1"/>
    <property type="molecule type" value="Genomic_DNA"/>
</dbReference>
<dbReference type="STRING" id="1114924.SAMN05216258_10825"/>
<evidence type="ECO:0000313" key="3">
    <source>
        <dbReference type="Proteomes" id="UP000199377"/>
    </source>
</evidence>
<dbReference type="RefSeq" id="WP_092861595.1">
    <property type="nucleotide sequence ID" value="NZ_FOQH01000008.1"/>
</dbReference>
<accession>A0A1I3JIR6</accession>
<reference evidence="2 3" key="1">
    <citation type="submission" date="2016-10" db="EMBL/GenBank/DDBJ databases">
        <authorList>
            <person name="de Groot N.N."/>
        </authorList>
    </citation>
    <scope>NUCLEOTIDE SEQUENCE [LARGE SCALE GENOMIC DNA]</scope>
    <source>
        <strain evidence="2 3">CGMCC 1.11030</strain>
    </source>
</reference>
<feature type="region of interest" description="Disordered" evidence="1">
    <location>
        <begin position="58"/>
        <end position="90"/>
    </location>
</feature>
<keyword evidence="3" id="KW-1185">Reference proteome</keyword>
<gene>
    <name evidence="2" type="ORF">SAMN05216258_10825</name>
</gene>
<dbReference type="AlphaFoldDB" id="A0A1I3JIR6"/>